<feature type="binding site" evidence="4">
    <location>
        <position position="275"/>
    </location>
    <ligand>
        <name>substrate</name>
    </ligand>
</feature>
<evidence type="ECO:0000256" key="5">
    <source>
        <dbReference type="SAM" id="MobiDB-lite"/>
    </source>
</evidence>
<dbReference type="OrthoDB" id="2017317at2759"/>
<dbReference type="EC" id="4.3.2.9" evidence="1"/>
<dbReference type="AlphaFoldDB" id="C5FS26"/>
<dbReference type="PANTHER" id="PTHR12935">
    <property type="entry name" value="GAMMA-GLUTAMYLCYCLOTRANSFERASE"/>
    <property type="match status" value="1"/>
</dbReference>
<keyword evidence="2" id="KW-0456">Lyase</keyword>
<evidence type="ECO:0000313" key="6">
    <source>
        <dbReference type="EMBL" id="EEQ32679.1"/>
    </source>
</evidence>
<accession>C5FS26</accession>
<evidence type="ECO:0000313" key="7">
    <source>
        <dbReference type="Proteomes" id="UP000002035"/>
    </source>
</evidence>
<sequence length="385" mass="42891">MTMKEAPDGMRAELETQASIDAAWDSSAIKRRLSISQPEPEPPVIPHTSTDRQHAAAHDEAISIDALEAERKIIAEEPEKEALLEEKEEKQTILYLAYGSNMCAQTFRKTRKVTPLSQVNVYVPNLSLTFDLPGVAYLEPCFAGTQYRNQKNGMPIYPDRPQQASDGDGLWHKPLVGAVYEVTLKDYARIIATEGGGSSYVDVVVDCHPFPGDYDPEKQVPDIPDTEPFKAHTLLSPATAGKSSGCGTGNIKKSSLLNARFNRSWPNYARPSPRYMNLLITGAKEHDLPSEYRQYLASIEPYRPTTVMQRVGQFIFGLVWLPPLLISLRLNALFANKDGKTPGWLAVFQRAAFAGSWMSYDLIFKYIFGDGERTIPKYASGVKLE</sequence>
<feature type="region of interest" description="Disordered" evidence="5">
    <location>
        <begin position="34"/>
        <end position="57"/>
    </location>
</feature>
<dbReference type="Gene3D" id="3.10.490.10">
    <property type="entry name" value="Gamma-glutamyl cyclotransferase-like"/>
    <property type="match status" value="1"/>
</dbReference>
<proteinExistence type="predicted"/>
<dbReference type="EMBL" id="DS995705">
    <property type="protein sequence ID" value="EEQ32679.1"/>
    <property type="molecule type" value="Genomic_DNA"/>
</dbReference>
<dbReference type="OMA" id="CFAGTQY"/>
<evidence type="ECO:0000256" key="1">
    <source>
        <dbReference type="ARBA" id="ARBA00012346"/>
    </source>
</evidence>
<feature type="binding site" evidence="4">
    <location>
        <begin position="95"/>
        <end position="100"/>
    </location>
    <ligand>
        <name>substrate</name>
    </ligand>
</feature>
<organism evidence="6 7">
    <name type="scientific">Arthroderma otae (strain ATCC MYA-4605 / CBS 113480)</name>
    <name type="common">Microsporum canis</name>
    <dbReference type="NCBI Taxonomy" id="554155"/>
    <lineage>
        <taxon>Eukaryota</taxon>
        <taxon>Fungi</taxon>
        <taxon>Dikarya</taxon>
        <taxon>Ascomycota</taxon>
        <taxon>Pezizomycotina</taxon>
        <taxon>Eurotiomycetes</taxon>
        <taxon>Eurotiomycetidae</taxon>
        <taxon>Onygenales</taxon>
        <taxon>Arthrodermataceae</taxon>
        <taxon>Microsporum</taxon>
    </lineage>
</organism>
<dbReference type="eggNOG" id="ENOG502S329">
    <property type="taxonomic scope" value="Eukaryota"/>
</dbReference>
<dbReference type="HOGENOM" id="CLU_030506_1_0_1"/>
<dbReference type="STRING" id="554155.C5FS26"/>
<evidence type="ECO:0000256" key="3">
    <source>
        <dbReference type="PIRSR" id="PIRSR617939-1"/>
    </source>
</evidence>
<protein>
    <recommendedName>
        <fullName evidence="1">gamma-glutamylcyclotransferase</fullName>
        <ecNumber evidence="1">4.3.2.9</ecNumber>
    </recommendedName>
</protein>
<reference evidence="7" key="1">
    <citation type="journal article" date="2012" name="MBio">
        <title>Comparative genome analysis of Trichophyton rubrum and related dermatophytes reveals candidate genes involved in infection.</title>
        <authorList>
            <person name="Martinez D.A."/>
            <person name="Oliver B.G."/>
            <person name="Graeser Y."/>
            <person name="Goldberg J.M."/>
            <person name="Li W."/>
            <person name="Martinez-Rossi N.M."/>
            <person name="Monod M."/>
            <person name="Shelest E."/>
            <person name="Barton R.C."/>
            <person name="Birch E."/>
            <person name="Brakhage A.A."/>
            <person name="Chen Z."/>
            <person name="Gurr S.J."/>
            <person name="Heiman D."/>
            <person name="Heitman J."/>
            <person name="Kosti I."/>
            <person name="Rossi A."/>
            <person name="Saif S."/>
            <person name="Samalova M."/>
            <person name="Saunders C.W."/>
            <person name="Shea T."/>
            <person name="Summerbell R.C."/>
            <person name="Xu J."/>
            <person name="Young S."/>
            <person name="Zeng Q."/>
            <person name="Birren B.W."/>
            <person name="Cuomo C.A."/>
            <person name="White T.C."/>
        </authorList>
    </citation>
    <scope>NUCLEOTIDE SEQUENCE [LARGE SCALE GENOMIC DNA]</scope>
    <source>
        <strain evidence="7">ATCC MYA-4605 / CBS 113480</strain>
    </source>
</reference>
<dbReference type="RefSeq" id="XP_002845629.1">
    <property type="nucleotide sequence ID" value="XM_002845583.1"/>
</dbReference>
<dbReference type="PANTHER" id="PTHR12935:SF0">
    <property type="entry name" value="GAMMA-GLUTAMYLCYCLOTRANSFERASE"/>
    <property type="match status" value="1"/>
</dbReference>
<feature type="active site" description="Proton acceptor" evidence="3">
    <location>
        <position position="194"/>
    </location>
</feature>
<dbReference type="VEuPathDB" id="FungiDB:MCYG_05498"/>
<evidence type="ECO:0000256" key="2">
    <source>
        <dbReference type="ARBA" id="ARBA00023239"/>
    </source>
</evidence>
<name>C5FS26_ARTOC</name>
<keyword evidence="7" id="KW-1185">Reference proteome</keyword>
<dbReference type="InterPro" id="IPR017939">
    <property type="entry name" value="G-Glutamylcylcotransferase"/>
</dbReference>
<evidence type="ECO:0000256" key="4">
    <source>
        <dbReference type="PIRSR" id="PIRSR617939-2"/>
    </source>
</evidence>
<dbReference type="Proteomes" id="UP000002035">
    <property type="component" value="Unassembled WGS sequence"/>
</dbReference>
<dbReference type="GeneID" id="9224635"/>
<gene>
    <name evidence="6" type="ORF">MCYG_05498</name>
</gene>
<dbReference type="GO" id="GO:0003839">
    <property type="term" value="F:gamma-glutamylcyclotransferase activity"/>
    <property type="evidence" value="ECO:0007669"/>
    <property type="project" value="UniProtKB-EC"/>
</dbReference>